<dbReference type="Gramene" id="KZN02296">
    <property type="protein sequence ID" value="KZN02296"/>
    <property type="gene ID" value="DCAR_011050"/>
</dbReference>
<evidence type="ECO:0000256" key="3">
    <source>
        <dbReference type="ARBA" id="ARBA00022737"/>
    </source>
</evidence>
<accession>A0A166B355</accession>
<dbReference type="KEGG" id="dcr:108211029"/>
<evidence type="ECO:0000256" key="7">
    <source>
        <dbReference type="SAM" id="MobiDB-lite"/>
    </source>
</evidence>
<evidence type="ECO:0000256" key="6">
    <source>
        <dbReference type="ARBA" id="ARBA00023242"/>
    </source>
</evidence>
<dbReference type="SUPFAM" id="SSF57667">
    <property type="entry name" value="beta-beta-alpha zinc fingers"/>
    <property type="match status" value="3"/>
</dbReference>
<dbReference type="PANTHER" id="PTHR46144">
    <property type="entry name" value="ZINC FINGER PROTEIN 385B-LIKE"/>
    <property type="match status" value="1"/>
</dbReference>
<dbReference type="OMA" id="LRICTVC"/>
<evidence type="ECO:0000256" key="1">
    <source>
        <dbReference type="ARBA" id="ARBA00004123"/>
    </source>
</evidence>
<dbReference type="PANTHER" id="PTHR46144:SF6">
    <property type="entry name" value="C2H2-TYPE DOMAIN-CONTAINING PROTEIN"/>
    <property type="match status" value="1"/>
</dbReference>
<dbReference type="InterPro" id="IPR013087">
    <property type="entry name" value="Znf_C2H2_type"/>
</dbReference>
<dbReference type="SMART" id="SM00451">
    <property type="entry name" value="ZnF_U1"/>
    <property type="match status" value="3"/>
</dbReference>
<reference evidence="8" key="1">
    <citation type="journal article" date="2016" name="Nat. Genet.">
        <title>A high-quality carrot genome assembly provides new insights into carotenoid accumulation and asterid genome evolution.</title>
        <authorList>
            <person name="Iorizzo M."/>
            <person name="Ellison S."/>
            <person name="Senalik D."/>
            <person name="Zeng P."/>
            <person name="Satapoomin P."/>
            <person name="Huang J."/>
            <person name="Bowman M."/>
            <person name="Iovene M."/>
            <person name="Sanseverino W."/>
            <person name="Cavagnaro P."/>
            <person name="Yildiz M."/>
            <person name="Macko-Podgorni A."/>
            <person name="Moranska E."/>
            <person name="Grzebelus E."/>
            <person name="Grzebelus D."/>
            <person name="Ashrafi H."/>
            <person name="Zheng Z."/>
            <person name="Cheng S."/>
            <person name="Spooner D."/>
            <person name="Van Deynze A."/>
            <person name="Simon P."/>
        </authorList>
    </citation>
    <scope>NUCLEOTIDE SEQUENCE</scope>
    <source>
        <tissue evidence="8">Leaf</tissue>
    </source>
</reference>
<evidence type="ECO:0000256" key="4">
    <source>
        <dbReference type="ARBA" id="ARBA00022771"/>
    </source>
</evidence>
<dbReference type="GO" id="GO:0005634">
    <property type="term" value="C:nucleus"/>
    <property type="evidence" value="ECO:0007669"/>
    <property type="project" value="UniProtKB-SubCell"/>
</dbReference>
<feature type="compositionally biased region" description="Polar residues" evidence="7">
    <location>
        <begin position="46"/>
        <end position="59"/>
    </location>
</feature>
<dbReference type="AlphaFoldDB" id="A0A166B355"/>
<organism evidence="8 9">
    <name type="scientific">Daucus carota subsp. sativus</name>
    <name type="common">Carrot</name>
    <dbReference type="NCBI Taxonomy" id="79200"/>
    <lineage>
        <taxon>Eukaryota</taxon>
        <taxon>Viridiplantae</taxon>
        <taxon>Streptophyta</taxon>
        <taxon>Embryophyta</taxon>
        <taxon>Tracheophyta</taxon>
        <taxon>Spermatophyta</taxon>
        <taxon>Magnoliopsida</taxon>
        <taxon>eudicotyledons</taxon>
        <taxon>Gunneridae</taxon>
        <taxon>Pentapetalae</taxon>
        <taxon>asterids</taxon>
        <taxon>campanulids</taxon>
        <taxon>Apiales</taxon>
        <taxon>Apiaceae</taxon>
        <taxon>Apioideae</taxon>
        <taxon>Scandiceae</taxon>
        <taxon>Daucinae</taxon>
        <taxon>Daucus</taxon>
        <taxon>Daucus sect. Daucus</taxon>
    </lineage>
</organism>
<evidence type="ECO:0000313" key="8">
    <source>
        <dbReference type="EMBL" id="WOG93258.1"/>
    </source>
</evidence>
<dbReference type="GO" id="GO:0003676">
    <property type="term" value="F:nucleic acid binding"/>
    <property type="evidence" value="ECO:0007669"/>
    <property type="project" value="InterPro"/>
</dbReference>
<keyword evidence="9" id="KW-1185">Reference proteome</keyword>
<proteinExistence type="predicted"/>
<feature type="region of interest" description="Disordered" evidence="7">
    <location>
        <begin position="33"/>
        <end position="62"/>
    </location>
</feature>
<dbReference type="InterPro" id="IPR051868">
    <property type="entry name" value="ZN346_ZMAT4"/>
</dbReference>
<keyword evidence="4" id="KW-0863">Zinc-finger</keyword>
<dbReference type="Gene3D" id="3.30.160.60">
    <property type="entry name" value="Classic Zinc Finger"/>
    <property type="match status" value="3"/>
</dbReference>
<reference evidence="8" key="2">
    <citation type="submission" date="2022-03" db="EMBL/GenBank/DDBJ databases">
        <title>Draft title - Genomic analysis of global carrot germplasm unveils the trajectory of domestication and the origin of high carotenoid orange carrot.</title>
        <authorList>
            <person name="Iorizzo M."/>
            <person name="Ellison S."/>
            <person name="Senalik D."/>
            <person name="Macko-Podgorni A."/>
            <person name="Grzebelus D."/>
            <person name="Bostan H."/>
            <person name="Rolling W."/>
            <person name="Curaba J."/>
            <person name="Simon P."/>
        </authorList>
    </citation>
    <scope>NUCLEOTIDE SEQUENCE</scope>
    <source>
        <tissue evidence="8">Leaf</tissue>
    </source>
</reference>
<name>A0A166B355_DAUCS</name>
<feature type="region of interest" description="Disordered" evidence="7">
    <location>
        <begin position="317"/>
        <end position="343"/>
    </location>
</feature>
<evidence type="ECO:0000256" key="2">
    <source>
        <dbReference type="ARBA" id="ARBA00022723"/>
    </source>
</evidence>
<keyword evidence="5" id="KW-0862">Zinc</keyword>
<dbReference type="GO" id="GO:0008270">
    <property type="term" value="F:zinc ion binding"/>
    <property type="evidence" value="ECO:0007669"/>
    <property type="project" value="UniProtKB-KW"/>
</dbReference>
<dbReference type="Pfam" id="PF12874">
    <property type="entry name" value="zf-met"/>
    <property type="match status" value="3"/>
</dbReference>
<sequence>MQPPNPNPNYPPLNQTDPNALYYQQSHASNYSYYYPNHHLQPPNPNYSQHTFQSDSSIPSHDPYYNVSQGSSFVNPPGFDLNSYPPQSYGYDYQVQQPGGVDYQQYQAVSAEVVTAPYYSDPNAASMSTNWAVNDVTSAANGVTLPPNGMHQYVPAKPKPVSLNRRAKLKVFSKKEPKTKVVQSAWCEVCRVSCDTKDVLDKHKSGKKHMKNLEKLGGGSVPSSYPVPVASAGPANPVIGPRENPDKKKATPSATKIVQSAWCEVCKVKCDTIDVLNVHNSGKKHKKNLEKLTRASVPVPGPVPLVASENPLVGPPVNPGKSVSVGVGKSKKKAAGSSEDLETKRRRVLEGGAPVSTVRTCVTCNVVCNSETVFQYHIQGQKHMAMIVKLASERTKIAAGAIRS</sequence>
<protein>
    <submittedName>
        <fullName evidence="8">Uncharacterized protein</fullName>
    </submittedName>
</protein>
<gene>
    <name evidence="8" type="ORF">DCAR_0312539</name>
</gene>
<comment type="subcellular location">
    <subcellularLocation>
        <location evidence="1">Nucleus</location>
    </subcellularLocation>
</comment>
<feature type="compositionally biased region" description="Low complexity" evidence="7">
    <location>
        <begin position="319"/>
        <end position="328"/>
    </location>
</feature>
<keyword evidence="2" id="KW-0479">Metal-binding</keyword>
<dbReference type="OrthoDB" id="434647at2759"/>
<dbReference type="Proteomes" id="UP000077755">
    <property type="component" value="Chromosome 3"/>
</dbReference>
<dbReference type="InterPro" id="IPR036236">
    <property type="entry name" value="Znf_C2H2_sf"/>
</dbReference>
<keyword evidence="3" id="KW-0677">Repeat</keyword>
<evidence type="ECO:0000313" key="9">
    <source>
        <dbReference type="Proteomes" id="UP000077755"/>
    </source>
</evidence>
<keyword evidence="6" id="KW-0539">Nucleus</keyword>
<evidence type="ECO:0000256" key="5">
    <source>
        <dbReference type="ARBA" id="ARBA00022833"/>
    </source>
</evidence>
<dbReference type="InterPro" id="IPR003604">
    <property type="entry name" value="Matrin/U1-like-C_Znf_C2H2"/>
</dbReference>
<dbReference type="EMBL" id="CP093345">
    <property type="protein sequence ID" value="WOG93258.1"/>
    <property type="molecule type" value="Genomic_DNA"/>
</dbReference>